<organism evidence="2 3">
    <name type="scientific">Solitalea canadensis (strain ATCC 29591 / DSM 3403 / JCM 21819 / LMG 8368 / NBRC 15130 / NCIMB 12057 / USAM 9D)</name>
    <name type="common">Flexibacter canadensis</name>
    <dbReference type="NCBI Taxonomy" id="929556"/>
    <lineage>
        <taxon>Bacteria</taxon>
        <taxon>Pseudomonadati</taxon>
        <taxon>Bacteroidota</taxon>
        <taxon>Sphingobacteriia</taxon>
        <taxon>Sphingobacteriales</taxon>
        <taxon>Sphingobacteriaceae</taxon>
        <taxon>Solitalea</taxon>
    </lineage>
</organism>
<gene>
    <name evidence="2" type="ordered locus">Solca_2434</name>
</gene>
<evidence type="ECO:0000313" key="3">
    <source>
        <dbReference type="Proteomes" id="UP000007590"/>
    </source>
</evidence>
<protein>
    <submittedName>
        <fullName evidence="2">Uncharacterized protein</fullName>
    </submittedName>
</protein>
<keyword evidence="1" id="KW-0472">Membrane</keyword>
<keyword evidence="1" id="KW-0812">Transmembrane</keyword>
<dbReference type="KEGG" id="scn:Solca_2434"/>
<dbReference type="OrthoDB" id="1446008at2"/>
<name>H8KRF0_SOLCM</name>
<sequence length="140" mass="15069">MKTFLLFLAMIFLTEPILLAQIDTLSKSSNYELGAKYLKKSKSQKTIGWVMVGAGTALIIAGAATNSSSSDTGWESLNTDVNQGILITSGCLVGLGSIPLFIAGRKNRKKAEIYLKPATALNYIQQKPAYSAQLGLIIRL</sequence>
<dbReference type="RefSeq" id="WP_014680702.1">
    <property type="nucleotide sequence ID" value="NC_017770.1"/>
</dbReference>
<dbReference type="Proteomes" id="UP000007590">
    <property type="component" value="Chromosome"/>
</dbReference>
<feature type="transmembrane region" description="Helical" evidence="1">
    <location>
        <begin position="84"/>
        <end position="103"/>
    </location>
</feature>
<accession>H8KRF0</accession>
<keyword evidence="3" id="KW-1185">Reference proteome</keyword>
<evidence type="ECO:0000313" key="2">
    <source>
        <dbReference type="EMBL" id="AFD07475.1"/>
    </source>
</evidence>
<dbReference type="eggNOG" id="ENOG5033KAP">
    <property type="taxonomic scope" value="Bacteria"/>
</dbReference>
<evidence type="ECO:0000256" key="1">
    <source>
        <dbReference type="SAM" id="Phobius"/>
    </source>
</evidence>
<dbReference type="EMBL" id="CP003349">
    <property type="protein sequence ID" value="AFD07475.1"/>
    <property type="molecule type" value="Genomic_DNA"/>
</dbReference>
<keyword evidence="1" id="KW-1133">Transmembrane helix</keyword>
<dbReference type="HOGENOM" id="CLU_1833891_0_0_10"/>
<proteinExistence type="predicted"/>
<feature type="transmembrane region" description="Helical" evidence="1">
    <location>
        <begin position="46"/>
        <end position="64"/>
    </location>
</feature>
<dbReference type="AlphaFoldDB" id="H8KRF0"/>
<reference evidence="2" key="1">
    <citation type="submission" date="2012-02" db="EMBL/GenBank/DDBJ databases">
        <title>The complete genome of Solitalea canadensis DSM 3403.</title>
        <authorList>
            <consortium name="US DOE Joint Genome Institute (JGI-PGF)"/>
            <person name="Lucas S."/>
            <person name="Copeland A."/>
            <person name="Lapidus A."/>
            <person name="Glavina del Rio T."/>
            <person name="Dalin E."/>
            <person name="Tice H."/>
            <person name="Bruce D."/>
            <person name="Goodwin L."/>
            <person name="Pitluck S."/>
            <person name="Peters L."/>
            <person name="Ovchinnikova G."/>
            <person name="Lu M."/>
            <person name="Kyrpides N."/>
            <person name="Mavromatis K."/>
            <person name="Ivanova N."/>
            <person name="Brettin T."/>
            <person name="Detter J.C."/>
            <person name="Han C."/>
            <person name="Larimer F."/>
            <person name="Land M."/>
            <person name="Hauser L."/>
            <person name="Markowitz V."/>
            <person name="Cheng J.-F."/>
            <person name="Hugenholtz P."/>
            <person name="Woyke T."/>
            <person name="Wu D."/>
            <person name="Spring S."/>
            <person name="Schroeder M."/>
            <person name="Kopitz M."/>
            <person name="Brambilla E."/>
            <person name="Klenk H.-P."/>
            <person name="Eisen J.A."/>
        </authorList>
    </citation>
    <scope>NUCLEOTIDE SEQUENCE</scope>
    <source>
        <strain evidence="2">DSM 3403</strain>
    </source>
</reference>
<dbReference type="STRING" id="929556.Solca_2434"/>